<keyword evidence="3" id="KW-1185">Reference proteome</keyword>
<evidence type="ECO:0000313" key="2">
    <source>
        <dbReference type="EMBL" id="APE43390.1"/>
    </source>
</evidence>
<evidence type="ECO:0000313" key="3">
    <source>
        <dbReference type="Proteomes" id="UP000181897"/>
    </source>
</evidence>
<dbReference type="Proteomes" id="UP000181897">
    <property type="component" value="Chromosome"/>
</dbReference>
<accession>A0A1J0WGY3</accession>
<sequence length="81" mass="8723">MPALSFIPRLMPAPQAAHYLGVSESKLRCLKLPRKVLDGKRLYDRIELDAYADNLATEGGIPGSDMGGGNSCDDIFGMAPE</sequence>
<feature type="compositionally biased region" description="Gly residues" evidence="1">
    <location>
        <begin position="60"/>
        <end position="70"/>
    </location>
</feature>
<evidence type="ECO:0000256" key="1">
    <source>
        <dbReference type="SAM" id="MobiDB-lite"/>
    </source>
</evidence>
<dbReference type="AlphaFoldDB" id="A0A1J0WGY3"/>
<reference evidence="2 3" key="1">
    <citation type="submission" date="2016-11" db="EMBL/GenBank/DDBJ databases">
        <title>Complete genome sequence of Sulfitobacter sp. AM1-D1, a toxic bacteria associated with marine dinoflagellate Alexandrium minutum in East China Sea.</title>
        <authorList>
            <person name="Yang Q."/>
            <person name="Zhang X."/>
            <person name="Tian X."/>
        </authorList>
    </citation>
    <scope>NUCLEOTIDE SEQUENCE [LARGE SCALE GENOMIC DNA]</scope>
    <source>
        <strain evidence="2 3">AM1-D1</strain>
    </source>
</reference>
<name>A0A1J0WGY3_9RHOB</name>
<gene>
    <name evidence="2" type="ORF">BOO69_08155</name>
</gene>
<feature type="region of interest" description="Disordered" evidence="1">
    <location>
        <begin position="60"/>
        <end position="81"/>
    </location>
</feature>
<dbReference type="EMBL" id="CP018076">
    <property type="protein sequence ID" value="APE43390.1"/>
    <property type="molecule type" value="Genomic_DNA"/>
</dbReference>
<dbReference type="KEGG" id="suam:BOO69_08155"/>
<dbReference type="RefSeq" id="WP_071971721.1">
    <property type="nucleotide sequence ID" value="NZ_CP018076.1"/>
</dbReference>
<keyword evidence="2" id="KW-0238">DNA-binding</keyword>
<dbReference type="GO" id="GO:0003677">
    <property type="term" value="F:DNA binding"/>
    <property type="evidence" value="ECO:0007669"/>
    <property type="project" value="UniProtKB-KW"/>
</dbReference>
<organism evidence="2 3">
    <name type="scientific">Sulfitobacter alexandrii</name>
    <dbReference type="NCBI Taxonomy" id="1917485"/>
    <lineage>
        <taxon>Bacteria</taxon>
        <taxon>Pseudomonadati</taxon>
        <taxon>Pseudomonadota</taxon>
        <taxon>Alphaproteobacteria</taxon>
        <taxon>Rhodobacterales</taxon>
        <taxon>Roseobacteraceae</taxon>
        <taxon>Sulfitobacter</taxon>
    </lineage>
</organism>
<proteinExistence type="predicted"/>
<protein>
    <submittedName>
        <fullName evidence="2">DNA-binding protein</fullName>
    </submittedName>
</protein>